<sequence length="343" mass="37212">MDKNGKVKLGLIGLGTVGTGVVKVLKDYENIEITRIAVKNLNKKRDIENLDQSILTDDPFSIVTDPDIDIVVEVIGGTQPAYELLKTAIKNKKHIVTANKELLAKHGEELFNLANENNVVILYEAAIAGGIPIIMPIKTTLAGNKIHTIEAILNGTTNYILTKMEKDGVSYEEVLKEAQKLGYAETDPTGDVEGFDSAYKITTLATITLNQRVDINKVYREGITKISANDMKFAKELGYKIKLIALAKLTEDNKADVRVHPMLVPIKDCLAGINGVTNSVVLEGFPVGRVMFAGPGAGMFPTASSVLGDILAITRSMGSKELLPLMKCHHSVSAQQIDIKDTV</sequence>
<dbReference type="Gene3D" id="3.40.50.720">
    <property type="entry name" value="NAD(P)-binding Rossmann-like Domain"/>
    <property type="match status" value="1"/>
</dbReference>
<organism evidence="18 19">
    <name type="scientific">Candidatus Limenecus avicola</name>
    <dbReference type="NCBI Taxonomy" id="2840847"/>
    <lineage>
        <taxon>Bacteria</taxon>
        <taxon>Bacillati</taxon>
        <taxon>Bacillota</taxon>
        <taxon>Clostridia</taxon>
        <taxon>Eubacteriales</taxon>
        <taxon>Clostridiaceae</taxon>
        <taxon>Clostridiaceae incertae sedis</taxon>
        <taxon>Candidatus Limenecus</taxon>
    </lineage>
</organism>
<dbReference type="PIRSF" id="PIRSF036497">
    <property type="entry name" value="HDH_short"/>
    <property type="match status" value="1"/>
</dbReference>
<evidence type="ECO:0000256" key="10">
    <source>
        <dbReference type="ARBA" id="ARBA00023167"/>
    </source>
</evidence>
<dbReference type="GO" id="GO:0050661">
    <property type="term" value="F:NADP binding"/>
    <property type="evidence" value="ECO:0007669"/>
    <property type="project" value="InterPro"/>
</dbReference>
<feature type="domain" description="Aspartate/homoserine dehydrogenase NAD-binding" evidence="17">
    <location>
        <begin position="13"/>
        <end position="124"/>
    </location>
</feature>
<feature type="non-terminal residue" evidence="18">
    <location>
        <position position="343"/>
    </location>
</feature>
<comment type="pathway">
    <text evidence="2 14">Amino-acid biosynthesis; L-methionine biosynthesis via de novo pathway; L-homoserine from L-aspartate: step 3/3.</text>
</comment>
<evidence type="ECO:0000256" key="7">
    <source>
        <dbReference type="ARBA" id="ARBA00022697"/>
    </source>
</evidence>
<dbReference type="Pfam" id="PF03447">
    <property type="entry name" value="NAD_binding_3"/>
    <property type="match status" value="1"/>
</dbReference>
<evidence type="ECO:0000313" key="19">
    <source>
        <dbReference type="Proteomes" id="UP000886748"/>
    </source>
</evidence>
<dbReference type="FunFam" id="3.30.360.10:FF:000005">
    <property type="entry name" value="Homoserine dehydrogenase"/>
    <property type="match status" value="1"/>
</dbReference>
<evidence type="ECO:0000256" key="12">
    <source>
        <dbReference type="PIRSR" id="PIRSR036497-1"/>
    </source>
</evidence>
<evidence type="ECO:0000256" key="11">
    <source>
        <dbReference type="ARBA" id="ARBA00048841"/>
    </source>
</evidence>
<dbReference type="GO" id="GO:0009086">
    <property type="term" value="P:methionine biosynthetic process"/>
    <property type="evidence" value="ECO:0007669"/>
    <property type="project" value="UniProtKB-KW"/>
</dbReference>
<evidence type="ECO:0000256" key="6">
    <source>
        <dbReference type="ARBA" id="ARBA00022605"/>
    </source>
</evidence>
<comment type="pathway">
    <text evidence="1 14">Amino-acid biosynthesis; L-threonine biosynthesis; L-threonine from L-aspartate: step 3/5.</text>
</comment>
<evidence type="ECO:0000313" key="18">
    <source>
        <dbReference type="EMBL" id="HIU91733.1"/>
    </source>
</evidence>
<comment type="similarity">
    <text evidence="3 15">Belongs to the homoserine dehydrogenase family.</text>
</comment>
<keyword evidence="13 14" id="KW-0521">NADP</keyword>
<dbReference type="AlphaFoldDB" id="A0A9D1SQ79"/>
<evidence type="ECO:0000256" key="5">
    <source>
        <dbReference type="ARBA" id="ARBA00013376"/>
    </source>
</evidence>
<evidence type="ECO:0000256" key="13">
    <source>
        <dbReference type="PIRSR" id="PIRSR036497-2"/>
    </source>
</evidence>
<dbReference type="SUPFAM" id="SSF55347">
    <property type="entry name" value="Glyceraldehyde-3-phosphate dehydrogenase-like, C-terminal domain"/>
    <property type="match status" value="1"/>
</dbReference>
<keyword evidence="10 14" id="KW-0486">Methionine biosynthesis</keyword>
<evidence type="ECO:0000256" key="1">
    <source>
        <dbReference type="ARBA" id="ARBA00005056"/>
    </source>
</evidence>
<keyword evidence="7 14" id="KW-0791">Threonine biosynthesis</keyword>
<dbReference type="InterPro" id="IPR005106">
    <property type="entry name" value="Asp/hSer_DH_NAD-bd"/>
</dbReference>
<dbReference type="SUPFAM" id="SSF51735">
    <property type="entry name" value="NAD(P)-binding Rossmann-fold domains"/>
    <property type="match status" value="1"/>
</dbReference>
<dbReference type="PANTHER" id="PTHR43331">
    <property type="entry name" value="HOMOSERINE DEHYDROGENASE"/>
    <property type="match status" value="1"/>
</dbReference>
<dbReference type="Proteomes" id="UP000886748">
    <property type="component" value="Unassembled WGS sequence"/>
</dbReference>
<dbReference type="InterPro" id="IPR036291">
    <property type="entry name" value="NAD(P)-bd_dom_sf"/>
</dbReference>
<feature type="active site" description="Proton donor" evidence="12">
    <location>
        <position position="200"/>
    </location>
</feature>
<dbReference type="PANTHER" id="PTHR43331:SF1">
    <property type="entry name" value="HOMOSERINE DEHYDROGENASE"/>
    <property type="match status" value="1"/>
</dbReference>
<gene>
    <name evidence="18" type="ORF">IAD26_01215</name>
</gene>
<reference evidence="18" key="2">
    <citation type="journal article" date="2021" name="PeerJ">
        <title>Extensive microbial diversity within the chicken gut microbiome revealed by metagenomics and culture.</title>
        <authorList>
            <person name="Gilroy R."/>
            <person name="Ravi A."/>
            <person name="Getino M."/>
            <person name="Pursley I."/>
            <person name="Horton D.L."/>
            <person name="Alikhan N.F."/>
            <person name="Baker D."/>
            <person name="Gharbi K."/>
            <person name="Hall N."/>
            <person name="Watson M."/>
            <person name="Adriaenssens E.M."/>
            <person name="Foster-Nyarko E."/>
            <person name="Jarju S."/>
            <person name="Secka A."/>
            <person name="Antonio M."/>
            <person name="Oren A."/>
            <person name="Chaudhuri R.R."/>
            <person name="La Ragione R."/>
            <person name="Hildebrand F."/>
            <person name="Pallen M.J."/>
        </authorList>
    </citation>
    <scope>NUCLEOTIDE SEQUENCE</scope>
    <source>
        <strain evidence="18">CHK154-7741</strain>
    </source>
</reference>
<evidence type="ECO:0000256" key="15">
    <source>
        <dbReference type="RuleBase" id="RU004171"/>
    </source>
</evidence>
<evidence type="ECO:0000256" key="4">
    <source>
        <dbReference type="ARBA" id="ARBA00013213"/>
    </source>
</evidence>
<keyword evidence="8 14" id="KW-0560">Oxidoreductase</keyword>
<name>A0A9D1SQ79_9CLOT</name>
<dbReference type="Gene3D" id="3.30.360.10">
    <property type="entry name" value="Dihydrodipicolinate Reductase, domain 2"/>
    <property type="match status" value="1"/>
</dbReference>
<evidence type="ECO:0000256" key="9">
    <source>
        <dbReference type="ARBA" id="ARBA00023053"/>
    </source>
</evidence>
<dbReference type="InterPro" id="IPR001342">
    <property type="entry name" value="HDH_cat"/>
</dbReference>
<dbReference type="NCBIfam" id="NF004976">
    <property type="entry name" value="PRK06349.1"/>
    <property type="match status" value="1"/>
</dbReference>
<accession>A0A9D1SQ79</accession>
<evidence type="ECO:0000259" key="16">
    <source>
        <dbReference type="Pfam" id="PF00742"/>
    </source>
</evidence>
<feature type="domain" description="Homoserine dehydrogenase catalytic" evidence="16">
    <location>
        <begin position="132"/>
        <end position="311"/>
    </location>
</feature>
<evidence type="ECO:0000256" key="3">
    <source>
        <dbReference type="ARBA" id="ARBA00006753"/>
    </source>
</evidence>
<feature type="binding site" evidence="13">
    <location>
        <position position="100"/>
    </location>
    <ligand>
        <name>NADPH</name>
        <dbReference type="ChEBI" id="CHEBI:57783"/>
    </ligand>
</feature>
<keyword evidence="6 14" id="KW-0028">Amino-acid biosynthesis</keyword>
<feature type="binding site" evidence="13">
    <location>
        <position position="185"/>
    </location>
    <ligand>
        <name>L-homoserine</name>
        <dbReference type="ChEBI" id="CHEBI:57476"/>
    </ligand>
</feature>
<dbReference type="EC" id="1.1.1.3" evidence="4 14"/>
<evidence type="ECO:0000259" key="17">
    <source>
        <dbReference type="Pfam" id="PF03447"/>
    </source>
</evidence>
<protein>
    <recommendedName>
        <fullName evidence="5 14">Homoserine dehydrogenase</fullName>
        <ecNumber evidence="4 14">1.1.1.3</ecNumber>
    </recommendedName>
</protein>
<comment type="caution">
    <text evidence="18">The sequence shown here is derived from an EMBL/GenBank/DDBJ whole genome shotgun (WGS) entry which is preliminary data.</text>
</comment>
<dbReference type="EMBL" id="DVOD01000011">
    <property type="protein sequence ID" value="HIU91733.1"/>
    <property type="molecule type" value="Genomic_DNA"/>
</dbReference>
<dbReference type="PROSITE" id="PS01042">
    <property type="entry name" value="HOMOSER_DHGENASE"/>
    <property type="match status" value="1"/>
</dbReference>
<dbReference type="Pfam" id="PF00742">
    <property type="entry name" value="Homoserine_dh"/>
    <property type="match status" value="1"/>
</dbReference>
<dbReference type="GO" id="GO:0004412">
    <property type="term" value="F:homoserine dehydrogenase activity"/>
    <property type="evidence" value="ECO:0007669"/>
    <property type="project" value="UniProtKB-EC"/>
</dbReference>
<evidence type="ECO:0000256" key="14">
    <source>
        <dbReference type="RuleBase" id="RU000579"/>
    </source>
</evidence>
<proteinExistence type="inferred from homology"/>
<evidence type="ECO:0000256" key="8">
    <source>
        <dbReference type="ARBA" id="ARBA00023002"/>
    </source>
</evidence>
<dbReference type="InterPro" id="IPR022697">
    <property type="entry name" value="HDH_short"/>
</dbReference>
<dbReference type="InterPro" id="IPR019811">
    <property type="entry name" value="HDH_CS"/>
</dbReference>
<evidence type="ECO:0000256" key="2">
    <source>
        <dbReference type="ARBA" id="ARBA00005062"/>
    </source>
</evidence>
<reference evidence="18" key="1">
    <citation type="submission" date="2020-10" db="EMBL/GenBank/DDBJ databases">
        <authorList>
            <person name="Gilroy R."/>
        </authorList>
    </citation>
    <scope>NUCLEOTIDE SEQUENCE</scope>
    <source>
        <strain evidence="18">CHK154-7741</strain>
    </source>
</reference>
<comment type="catalytic activity">
    <reaction evidence="11">
        <text>L-homoserine + NADP(+) = L-aspartate 4-semialdehyde + NADPH + H(+)</text>
        <dbReference type="Rhea" id="RHEA:15761"/>
        <dbReference type="ChEBI" id="CHEBI:15378"/>
        <dbReference type="ChEBI" id="CHEBI:57476"/>
        <dbReference type="ChEBI" id="CHEBI:57783"/>
        <dbReference type="ChEBI" id="CHEBI:58349"/>
        <dbReference type="ChEBI" id="CHEBI:537519"/>
        <dbReference type="EC" id="1.1.1.3"/>
    </reaction>
    <physiologicalReaction direction="right-to-left" evidence="11">
        <dbReference type="Rhea" id="RHEA:15763"/>
    </physiologicalReaction>
</comment>
<dbReference type="GO" id="GO:0009088">
    <property type="term" value="P:threonine biosynthetic process"/>
    <property type="evidence" value="ECO:0007669"/>
    <property type="project" value="UniProtKB-KW"/>
</dbReference>
<keyword evidence="9" id="KW-0915">Sodium</keyword>
<feature type="binding site" evidence="13">
    <location>
        <begin position="13"/>
        <end position="18"/>
    </location>
    <ligand>
        <name>NADP(+)</name>
        <dbReference type="ChEBI" id="CHEBI:58349"/>
    </ligand>
</feature>